<gene>
    <name evidence="1" type="ORF">ACFSUO_07940</name>
</gene>
<dbReference type="Proteomes" id="UP001597502">
    <property type="component" value="Unassembled WGS sequence"/>
</dbReference>
<evidence type="ECO:0000313" key="2">
    <source>
        <dbReference type="Proteomes" id="UP001597502"/>
    </source>
</evidence>
<name>A0ABW5V5Y8_9BACI</name>
<sequence>MNGIKLMWRYNFCRAMAIGIMKEAGDIKDAIPDDAAFLGVLSLDGTIKPA</sequence>
<reference evidence="2" key="1">
    <citation type="journal article" date="2019" name="Int. J. Syst. Evol. Microbiol.">
        <title>The Global Catalogue of Microorganisms (GCM) 10K type strain sequencing project: providing services to taxonomists for standard genome sequencing and annotation.</title>
        <authorList>
            <consortium name="The Broad Institute Genomics Platform"/>
            <consortium name="The Broad Institute Genome Sequencing Center for Infectious Disease"/>
            <person name="Wu L."/>
            <person name="Ma J."/>
        </authorList>
    </citation>
    <scope>NUCLEOTIDE SEQUENCE [LARGE SCALE GENOMIC DNA]</scope>
    <source>
        <strain evidence="2">TISTR 1535</strain>
    </source>
</reference>
<comment type="caution">
    <text evidence="1">The sequence shown here is derived from an EMBL/GenBank/DDBJ whole genome shotgun (WGS) entry which is preliminary data.</text>
</comment>
<proteinExistence type="predicted"/>
<evidence type="ECO:0000313" key="1">
    <source>
        <dbReference type="EMBL" id="MFD2760895.1"/>
    </source>
</evidence>
<dbReference type="EMBL" id="JBHUNA010000018">
    <property type="protein sequence ID" value="MFD2760895.1"/>
    <property type="molecule type" value="Genomic_DNA"/>
</dbReference>
<dbReference type="RefSeq" id="WP_382392840.1">
    <property type="nucleotide sequence ID" value="NZ_JBHUNA010000018.1"/>
</dbReference>
<accession>A0ABW5V5Y8</accession>
<keyword evidence="2" id="KW-1185">Reference proteome</keyword>
<organism evidence="1 2">
    <name type="scientific">Lentibacillus juripiscarius</name>
    <dbReference type="NCBI Taxonomy" id="257446"/>
    <lineage>
        <taxon>Bacteria</taxon>
        <taxon>Bacillati</taxon>
        <taxon>Bacillota</taxon>
        <taxon>Bacilli</taxon>
        <taxon>Bacillales</taxon>
        <taxon>Bacillaceae</taxon>
        <taxon>Lentibacillus</taxon>
    </lineage>
</organism>
<protein>
    <submittedName>
        <fullName evidence="1">Uncharacterized protein</fullName>
    </submittedName>
</protein>